<dbReference type="EMBL" id="JANPWB010000003">
    <property type="protein sequence ID" value="KAJ1202350.1"/>
    <property type="molecule type" value="Genomic_DNA"/>
</dbReference>
<organism evidence="2 3">
    <name type="scientific">Pleurodeles waltl</name>
    <name type="common">Iberian ribbed newt</name>
    <dbReference type="NCBI Taxonomy" id="8319"/>
    <lineage>
        <taxon>Eukaryota</taxon>
        <taxon>Metazoa</taxon>
        <taxon>Chordata</taxon>
        <taxon>Craniata</taxon>
        <taxon>Vertebrata</taxon>
        <taxon>Euteleostomi</taxon>
        <taxon>Amphibia</taxon>
        <taxon>Batrachia</taxon>
        <taxon>Caudata</taxon>
        <taxon>Salamandroidea</taxon>
        <taxon>Salamandridae</taxon>
        <taxon>Pleurodelinae</taxon>
        <taxon>Pleurodeles</taxon>
    </lineage>
</organism>
<sequence length="140" mass="16067">MEERRQEKESSETVDKESRFNPVQSTPGARRKETQDPATFSGERGLGRQSRTLLEMMAEQCEESEDDLKDILTYTKDLKENLHIIWEEAHKALREAQEKQKAYYDAHSSPRSLTVGHKVLVLLPSTENKLLAGGRNHTRS</sequence>
<reference evidence="2" key="1">
    <citation type="journal article" date="2022" name="bioRxiv">
        <title>Sequencing and chromosome-scale assembly of the giantPleurodeles waltlgenome.</title>
        <authorList>
            <person name="Brown T."/>
            <person name="Elewa A."/>
            <person name="Iarovenko S."/>
            <person name="Subramanian E."/>
            <person name="Araus A.J."/>
            <person name="Petzold A."/>
            <person name="Susuki M."/>
            <person name="Suzuki K.-i.T."/>
            <person name="Hayashi T."/>
            <person name="Toyoda A."/>
            <person name="Oliveira C."/>
            <person name="Osipova E."/>
            <person name="Leigh N.D."/>
            <person name="Simon A."/>
            <person name="Yun M.H."/>
        </authorList>
    </citation>
    <scope>NUCLEOTIDE SEQUENCE</scope>
    <source>
        <strain evidence="2">20211129_DDA</strain>
        <tissue evidence="2">Liver</tissue>
    </source>
</reference>
<evidence type="ECO:0000313" key="3">
    <source>
        <dbReference type="Proteomes" id="UP001066276"/>
    </source>
</evidence>
<evidence type="ECO:0000256" key="1">
    <source>
        <dbReference type="SAM" id="MobiDB-lite"/>
    </source>
</evidence>
<name>A0AAV7VQK5_PLEWA</name>
<proteinExistence type="predicted"/>
<feature type="compositionally biased region" description="Basic and acidic residues" evidence="1">
    <location>
        <begin position="1"/>
        <end position="19"/>
    </location>
</feature>
<accession>A0AAV7VQK5</accession>
<comment type="caution">
    <text evidence="2">The sequence shown here is derived from an EMBL/GenBank/DDBJ whole genome shotgun (WGS) entry which is preliminary data.</text>
</comment>
<feature type="region of interest" description="Disordered" evidence="1">
    <location>
        <begin position="1"/>
        <end position="50"/>
    </location>
</feature>
<gene>
    <name evidence="2" type="ORF">NDU88_006150</name>
</gene>
<keyword evidence="3" id="KW-1185">Reference proteome</keyword>
<protein>
    <submittedName>
        <fullName evidence="2">Uncharacterized protein</fullName>
    </submittedName>
</protein>
<dbReference type="Proteomes" id="UP001066276">
    <property type="component" value="Chromosome 2_1"/>
</dbReference>
<dbReference type="AlphaFoldDB" id="A0AAV7VQK5"/>
<evidence type="ECO:0000313" key="2">
    <source>
        <dbReference type="EMBL" id="KAJ1202350.1"/>
    </source>
</evidence>